<evidence type="ECO:0000256" key="15">
    <source>
        <dbReference type="SAM" id="SignalP"/>
    </source>
</evidence>
<evidence type="ECO:0000256" key="13">
    <source>
        <dbReference type="PROSITE-ProRule" id="PRU10052"/>
    </source>
</evidence>
<sequence length="413" mass="42583">MMVQLRMLALAISFLSSVHASATAGRQEAANGAALATRASCTVASAGNPGTDDVPAITAAIKSCGSGGVIQIPAGEEYAINSVVDFTGCVDCTLNIEGTLKVSNDLTYWDGKRAIFYMHGIKTATIQSVTGTGVIDGNGQAAYEYFAKNTSYARPTLHYIDGASSHITIQNLKVKNPPNVFFAVSGGSTNVIYSGLTLTAASNSTTTPKNTDGFDVGRSTYVTLNDNVVTNQDDCIAFKPGANYIMVKNIQCAGSHGISVGSLGKQPGANDSVTNVYVTGATMLNSSKAVGIKLYPGGSPHGSATVRNVTFNDVTVDNCDWAAQIQSCYGANATYCASNPSTASVADVHFTNFHGKTNSKNSPNVANLNCPGRGTCEIDFSSWSVVPPSGSANFLTANVGPLKGVNSTSGASG</sequence>
<evidence type="ECO:0000256" key="14">
    <source>
        <dbReference type="RuleBase" id="RU361169"/>
    </source>
</evidence>
<evidence type="ECO:0000256" key="10">
    <source>
        <dbReference type="ARBA" id="ARBA00023316"/>
    </source>
</evidence>
<dbReference type="Pfam" id="PF00295">
    <property type="entry name" value="Glyco_hydro_28"/>
    <property type="match status" value="1"/>
</dbReference>
<keyword evidence="4 15" id="KW-0732">Signal</keyword>
<dbReference type="GO" id="GO:0004650">
    <property type="term" value="F:polygalacturonase activity"/>
    <property type="evidence" value="ECO:0007669"/>
    <property type="project" value="InterPro"/>
</dbReference>
<dbReference type="GO" id="GO:0005576">
    <property type="term" value="C:extracellular region"/>
    <property type="evidence" value="ECO:0007669"/>
    <property type="project" value="UniProtKB-SubCell"/>
</dbReference>
<dbReference type="InterPro" id="IPR006626">
    <property type="entry name" value="PbH1"/>
</dbReference>
<evidence type="ECO:0000256" key="4">
    <source>
        <dbReference type="ARBA" id="ARBA00022729"/>
    </source>
</evidence>
<keyword evidence="6 14" id="KW-0378">Hydrolase</keyword>
<feature type="chain" id="PRO_5032799606" evidence="15">
    <location>
        <begin position="21"/>
        <end position="413"/>
    </location>
</feature>
<reference evidence="16" key="1">
    <citation type="submission" date="2020-10" db="EMBL/GenBank/DDBJ databases">
        <title>Genome Sequence of Monilinia vaccinii-corymbosi Sheds Light on Mummy Berry Disease Infection of Blueberry and Mating Type.</title>
        <authorList>
            <person name="Yow A.G."/>
            <person name="Zhang Y."/>
            <person name="Bansal K."/>
            <person name="Eacker S.M."/>
            <person name="Sullivan S."/>
            <person name="Liachko I."/>
            <person name="Cubeta M.A."/>
            <person name="Rollins J.A."/>
            <person name="Ashrafi H."/>
        </authorList>
    </citation>
    <scope>NUCLEOTIDE SEQUENCE</scope>
    <source>
        <strain evidence="16">RL-1</strain>
    </source>
</reference>
<dbReference type="OrthoDB" id="187139at2759"/>
<evidence type="ECO:0000256" key="5">
    <source>
        <dbReference type="ARBA" id="ARBA00022737"/>
    </source>
</evidence>
<comment type="similarity">
    <text evidence="2 14">Belongs to the glycosyl hydrolase 28 family.</text>
</comment>
<evidence type="ECO:0000256" key="11">
    <source>
        <dbReference type="ARBA" id="ARBA00023326"/>
    </source>
</evidence>
<evidence type="ECO:0000256" key="8">
    <source>
        <dbReference type="ARBA" id="ARBA00023277"/>
    </source>
</evidence>
<accession>A0A8A3PK25</accession>
<gene>
    <name evidence="16" type="ORF">DSL72_008125</name>
</gene>
<keyword evidence="10" id="KW-0961">Cell wall biogenesis/degradation</keyword>
<dbReference type="GO" id="GO:0045490">
    <property type="term" value="P:pectin catabolic process"/>
    <property type="evidence" value="ECO:0007669"/>
    <property type="project" value="UniProtKB-ARBA"/>
</dbReference>
<evidence type="ECO:0000313" key="17">
    <source>
        <dbReference type="Proteomes" id="UP000672032"/>
    </source>
</evidence>
<evidence type="ECO:0000256" key="1">
    <source>
        <dbReference type="ARBA" id="ARBA00004613"/>
    </source>
</evidence>
<feature type="active site" evidence="13">
    <location>
        <position position="256"/>
    </location>
</feature>
<comment type="function">
    <text evidence="12">Pectinolytic enzyme involved in the degradation of xylogalacturonan (xga), a galacturonan backbone heavily substituted with xylose, and which is one important component of the hairy regions of pectin. Activity requires a galacturonic acid backbone substituted with xylose.</text>
</comment>
<dbReference type="EMBL" id="CP063409">
    <property type="protein sequence ID" value="QSZ35256.1"/>
    <property type="molecule type" value="Genomic_DNA"/>
</dbReference>
<dbReference type="PANTHER" id="PTHR31736">
    <property type="match status" value="1"/>
</dbReference>
<proteinExistence type="inferred from homology"/>
<dbReference type="SUPFAM" id="SSF51126">
    <property type="entry name" value="Pectin lyase-like"/>
    <property type="match status" value="1"/>
</dbReference>
<keyword evidence="9 14" id="KW-0326">Glycosidase</keyword>
<dbReference type="Proteomes" id="UP000672032">
    <property type="component" value="Chromosome 5"/>
</dbReference>
<evidence type="ECO:0000256" key="7">
    <source>
        <dbReference type="ARBA" id="ARBA00023180"/>
    </source>
</evidence>
<keyword evidence="8" id="KW-0119">Carbohydrate metabolism</keyword>
<name>A0A8A3PK25_9HELO</name>
<dbReference type="InterPro" id="IPR000743">
    <property type="entry name" value="Glyco_hydro_28"/>
</dbReference>
<feature type="signal peptide" evidence="15">
    <location>
        <begin position="1"/>
        <end position="20"/>
    </location>
</feature>
<keyword evidence="11" id="KW-0624">Polysaccharide degradation</keyword>
<keyword evidence="3" id="KW-0964">Secreted</keyword>
<dbReference type="AlphaFoldDB" id="A0A8A3PK25"/>
<keyword evidence="5" id="KW-0677">Repeat</keyword>
<dbReference type="SMART" id="SM00710">
    <property type="entry name" value="PbH1"/>
    <property type="match status" value="5"/>
</dbReference>
<dbReference type="PANTHER" id="PTHR31736:SF9">
    <property type="entry name" value="ENDO-XYLOGALACTURONAN HYDROLASE A-RELATED"/>
    <property type="match status" value="1"/>
</dbReference>
<protein>
    <submittedName>
        <fullName evidence="16">Uncharacterized protein</fullName>
    </submittedName>
</protein>
<organism evidence="16 17">
    <name type="scientific">Monilinia vaccinii-corymbosi</name>
    <dbReference type="NCBI Taxonomy" id="61207"/>
    <lineage>
        <taxon>Eukaryota</taxon>
        <taxon>Fungi</taxon>
        <taxon>Dikarya</taxon>
        <taxon>Ascomycota</taxon>
        <taxon>Pezizomycotina</taxon>
        <taxon>Leotiomycetes</taxon>
        <taxon>Helotiales</taxon>
        <taxon>Sclerotiniaceae</taxon>
        <taxon>Monilinia</taxon>
    </lineage>
</organism>
<evidence type="ECO:0000256" key="3">
    <source>
        <dbReference type="ARBA" id="ARBA00022525"/>
    </source>
</evidence>
<dbReference type="Gene3D" id="2.160.20.10">
    <property type="entry name" value="Single-stranded right-handed beta-helix, Pectin lyase-like"/>
    <property type="match status" value="1"/>
</dbReference>
<evidence type="ECO:0000313" key="16">
    <source>
        <dbReference type="EMBL" id="QSZ35256.1"/>
    </source>
</evidence>
<dbReference type="PROSITE" id="PS00502">
    <property type="entry name" value="POLYGALACTURONASE"/>
    <property type="match status" value="1"/>
</dbReference>
<keyword evidence="17" id="KW-1185">Reference proteome</keyword>
<evidence type="ECO:0000256" key="9">
    <source>
        <dbReference type="ARBA" id="ARBA00023295"/>
    </source>
</evidence>
<dbReference type="InterPro" id="IPR011050">
    <property type="entry name" value="Pectin_lyase_fold/virulence"/>
</dbReference>
<evidence type="ECO:0000256" key="12">
    <source>
        <dbReference type="ARBA" id="ARBA00037278"/>
    </source>
</evidence>
<keyword evidence="7" id="KW-0325">Glycoprotein</keyword>
<dbReference type="GO" id="GO:0071555">
    <property type="term" value="P:cell wall organization"/>
    <property type="evidence" value="ECO:0007669"/>
    <property type="project" value="UniProtKB-KW"/>
</dbReference>
<comment type="subcellular location">
    <subcellularLocation>
        <location evidence="1">Secreted</location>
    </subcellularLocation>
</comment>
<evidence type="ECO:0000256" key="6">
    <source>
        <dbReference type="ARBA" id="ARBA00022801"/>
    </source>
</evidence>
<dbReference type="InterPro" id="IPR012334">
    <property type="entry name" value="Pectin_lyas_fold"/>
</dbReference>
<evidence type="ECO:0000256" key="2">
    <source>
        <dbReference type="ARBA" id="ARBA00008834"/>
    </source>
</evidence>